<evidence type="ECO:0000259" key="3">
    <source>
        <dbReference type="Pfam" id="PF25023"/>
    </source>
</evidence>
<evidence type="ECO:0000259" key="2">
    <source>
        <dbReference type="Pfam" id="PF15636"/>
    </source>
</evidence>
<feature type="domain" description="Teneurin-like YD-shell" evidence="3">
    <location>
        <begin position="248"/>
        <end position="514"/>
    </location>
</feature>
<reference evidence="4" key="1">
    <citation type="submission" date="2020-05" db="EMBL/GenBank/DDBJ databases">
        <authorList>
            <person name="Brown S."/>
            <person name="Huntemann M."/>
            <person name="Clum A."/>
            <person name="Spunde A."/>
            <person name="Palaniappan K."/>
            <person name="Ritter S."/>
            <person name="Mikhailova N."/>
            <person name="Chen I.-M."/>
            <person name="Stamatis D."/>
            <person name="Reddy T."/>
            <person name="O'Malley R."/>
            <person name="Daum C."/>
            <person name="Shapiro N."/>
            <person name="Ivanova N."/>
            <person name="Kyrpides N."/>
            <person name="Woyke T."/>
        </authorList>
    </citation>
    <scope>NUCLEOTIDE SEQUENCE</scope>
    <source>
        <strain evidence="4">DJ080</strain>
    </source>
</reference>
<dbReference type="InterPro" id="IPR028916">
    <property type="entry name" value="Tox-GHH_dom"/>
</dbReference>
<evidence type="ECO:0000313" key="4">
    <source>
        <dbReference type="EMBL" id="NRT91290.1"/>
    </source>
</evidence>
<proteinExistence type="predicted"/>
<evidence type="ECO:0000313" key="5">
    <source>
        <dbReference type="Proteomes" id="UP001193748"/>
    </source>
</evidence>
<dbReference type="PANTHER" id="PTHR32305">
    <property type="match status" value="1"/>
</dbReference>
<dbReference type="Proteomes" id="UP001193748">
    <property type="component" value="Unassembled WGS sequence"/>
</dbReference>
<dbReference type="InterPro" id="IPR050708">
    <property type="entry name" value="T6SS_VgrG/RHS"/>
</dbReference>
<protein>
    <submittedName>
        <fullName evidence="4">RHS repeat-associated protein</fullName>
    </submittedName>
</protein>
<organism evidence="4 5">
    <name type="scientific">Clostridium beijerinckii</name>
    <name type="common">Clostridium MP</name>
    <dbReference type="NCBI Taxonomy" id="1520"/>
    <lineage>
        <taxon>Bacteria</taxon>
        <taxon>Bacillati</taxon>
        <taxon>Bacillota</taxon>
        <taxon>Clostridia</taxon>
        <taxon>Eubacteriales</taxon>
        <taxon>Clostridiaceae</taxon>
        <taxon>Clostridium</taxon>
    </lineage>
</organism>
<dbReference type="RefSeq" id="WP_173711898.1">
    <property type="nucleotide sequence ID" value="NZ_CP107022.1"/>
</dbReference>
<comment type="caution">
    <text evidence="4">The sequence shown here is derived from an EMBL/GenBank/DDBJ whole genome shotgun (WGS) entry which is preliminary data.</text>
</comment>
<feature type="domain" description="Tox-GHH" evidence="2">
    <location>
        <begin position="621"/>
        <end position="698"/>
    </location>
</feature>
<evidence type="ECO:0000256" key="1">
    <source>
        <dbReference type="ARBA" id="ARBA00022737"/>
    </source>
</evidence>
<dbReference type="Gene3D" id="2.180.10.10">
    <property type="entry name" value="RHS repeat-associated core"/>
    <property type="match status" value="1"/>
</dbReference>
<dbReference type="PANTHER" id="PTHR32305:SF15">
    <property type="entry name" value="PROTEIN RHSA-RELATED"/>
    <property type="match status" value="1"/>
</dbReference>
<name>A0AAX0B7C1_CLOBE</name>
<dbReference type="NCBIfam" id="TIGR03696">
    <property type="entry name" value="Rhs_assc_core"/>
    <property type="match status" value="1"/>
</dbReference>
<dbReference type="InterPro" id="IPR056823">
    <property type="entry name" value="TEN-like_YD-shell"/>
</dbReference>
<dbReference type="InterPro" id="IPR022385">
    <property type="entry name" value="Rhs_assc_core"/>
</dbReference>
<reference evidence="4" key="2">
    <citation type="journal article" date="2022" name="Nat. Biotechnol.">
        <title>Carbon-negative production of acetone and isopropanol by gas fermentation at industrial pilot scale.</title>
        <authorList>
            <person name="Liew F.E."/>
            <person name="Nogle R."/>
            <person name="Abdalla T."/>
            <person name="Rasor B.J."/>
            <person name="Canter C."/>
            <person name="Jensen R.O."/>
            <person name="Wang L."/>
            <person name="Strutz J."/>
            <person name="Chirania P."/>
            <person name="De Tissera S."/>
            <person name="Mueller A.P."/>
            <person name="Ruan Z."/>
            <person name="Gao A."/>
            <person name="Tran L."/>
            <person name="Engle N.L."/>
            <person name="Bromley J.C."/>
            <person name="Daniell J."/>
            <person name="Conrado R."/>
            <person name="Tschaplinski T.J."/>
            <person name="Giannone R.J."/>
            <person name="Hettich R.L."/>
            <person name="Karim A.S."/>
            <person name="Simpson S.D."/>
            <person name="Brown S.D."/>
            <person name="Leang C."/>
            <person name="Jewett M.C."/>
            <person name="Kopke M."/>
        </authorList>
    </citation>
    <scope>NUCLEOTIDE SEQUENCE</scope>
    <source>
        <strain evidence="4">DJ080</strain>
    </source>
</reference>
<dbReference type="AlphaFoldDB" id="A0AAX0B7C1"/>
<dbReference type="Pfam" id="PF25023">
    <property type="entry name" value="TEN_YD-shell"/>
    <property type="match status" value="1"/>
</dbReference>
<dbReference type="Pfam" id="PF15636">
    <property type="entry name" value="Tox-GHH"/>
    <property type="match status" value="1"/>
</dbReference>
<keyword evidence="1" id="KW-0677">Repeat</keyword>
<gene>
    <name evidence="4" type="ORF">B0H41_004969</name>
</gene>
<accession>A0AAX0B7C1</accession>
<dbReference type="EMBL" id="JABSWW010000001">
    <property type="protein sequence ID" value="NRT91290.1"/>
    <property type="molecule type" value="Genomic_DNA"/>
</dbReference>
<sequence>MDRSYNLDRNIVSVKAYQIDEEAIALETRKAQEAGEKAMEEAKKKAEENFLGVSLSQASRRKSFTERIKDKKEREDIEEHQLSKVEKTEDPNKNKLNVIDQRFKYNPDGTLKSAYTGNMQYEYSYNIEGMLESKSASGRTLLKYTYDRNNNIKTIKDITGKSSVYSYDDADRVKLIQDDKQNNLAIYDYYKNDSIKSVSLGNGLKTDYTYDGDGNVQSLVTISSNGEVLVDYNYAYDLNGNRLQKVSSKHKNFYTYDSMNRLKEASYDDRRESFTYDNVGNRLTKTTNDITEKYVYNVKNQIREIHNKNVINYFTYDKQGNTIKEESTTGNNIFEYNTLNQQVKAITKDGNTLVSRYDTEGLRAEIEENEKLTKFIFHKENVLVETDKDFNVISRFTRGYEVVAADIADLDEGSESNLNRYYYTVDEQGSTVFITDRNQQIKNEYWYDAFGNVLDDKEKVHNRITYTGQQFDGVTGQYYLRARFYNPVIGRFTQEDIYRGDGLNLYDYCANNPIVYYDPSGYAMCPTKVKAYKDYKKQGMTPQEAYTELKNRYKGSTYSSSLKEKIPVNNKKNGFIDMSDMSDIPKIETPYKPLTPKQKGILNKNLKNRTITKDEYRQLQWDRRFSNRRNRGVDRFWSSERKRLNSGMEGTRNYDSQQIEDIKNSKTPTFNGEPMEGHHKYNALDYPQIADNPNNIYPATNNEHFNRWHGGNWQNDTSGVPNNPNYKEEF</sequence>